<evidence type="ECO:0000256" key="2">
    <source>
        <dbReference type="ARBA" id="ARBA00022833"/>
    </source>
</evidence>
<reference evidence="7" key="2">
    <citation type="submission" date="2020-11" db="EMBL/GenBank/DDBJ databases">
        <authorList>
            <person name="McCartney M.A."/>
            <person name="Auch B."/>
            <person name="Kono T."/>
            <person name="Mallez S."/>
            <person name="Becker A."/>
            <person name="Gohl D.M."/>
            <person name="Silverstein K.A.T."/>
            <person name="Koren S."/>
            <person name="Bechman K.B."/>
            <person name="Herman A."/>
            <person name="Abrahante J.E."/>
            <person name="Garbe J."/>
        </authorList>
    </citation>
    <scope>NUCLEOTIDE SEQUENCE</scope>
    <source>
        <strain evidence="7">Duluth1</strain>
        <tissue evidence="7">Whole animal</tissue>
    </source>
</reference>
<comment type="caution">
    <text evidence="7">The sequence shown here is derived from an EMBL/GenBank/DDBJ whole genome shotgun (WGS) entry which is preliminary data.</text>
</comment>
<dbReference type="InterPro" id="IPR001781">
    <property type="entry name" value="Znf_LIM"/>
</dbReference>
<dbReference type="GO" id="GO:0046872">
    <property type="term" value="F:metal ion binding"/>
    <property type="evidence" value="ECO:0007669"/>
    <property type="project" value="UniProtKB-KW"/>
</dbReference>
<protein>
    <recommendedName>
        <fullName evidence="6">LIM zinc-binding domain-containing protein</fullName>
    </recommendedName>
</protein>
<dbReference type="Pfam" id="PF00412">
    <property type="entry name" value="LIM"/>
    <property type="match status" value="1"/>
</dbReference>
<dbReference type="PROSITE" id="PS50023">
    <property type="entry name" value="LIM_DOMAIN_2"/>
    <property type="match status" value="1"/>
</dbReference>
<gene>
    <name evidence="7" type="ORF">DPMN_121517</name>
</gene>
<proteinExistence type="predicted"/>
<feature type="compositionally biased region" description="Low complexity" evidence="5">
    <location>
        <begin position="200"/>
        <end position="213"/>
    </location>
</feature>
<dbReference type="Proteomes" id="UP000828390">
    <property type="component" value="Unassembled WGS sequence"/>
</dbReference>
<accession>A0A9D4GMW3</accession>
<evidence type="ECO:0000259" key="6">
    <source>
        <dbReference type="PROSITE" id="PS50023"/>
    </source>
</evidence>
<dbReference type="PROSITE" id="PS00478">
    <property type="entry name" value="LIM_DOMAIN_1"/>
    <property type="match status" value="1"/>
</dbReference>
<name>A0A9D4GMW3_DREPO</name>
<feature type="compositionally biased region" description="Polar residues" evidence="5">
    <location>
        <begin position="172"/>
        <end position="186"/>
    </location>
</feature>
<evidence type="ECO:0000256" key="1">
    <source>
        <dbReference type="ARBA" id="ARBA00022723"/>
    </source>
</evidence>
<feature type="region of interest" description="Disordered" evidence="5">
    <location>
        <begin position="172"/>
        <end position="312"/>
    </location>
</feature>
<dbReference type="Gene3D" id="2.10.110.10">
    <property type="entry name" value="Cysteine Rich Protein"/>
    <property type="match status" value="1"/>
</dbReference>
<evidence type="ECO:0000256" key="3">
    <source>
        <dbReference type="ARBA" id="ARBA00023038"/>
    </source>
</evidence>
<keyword evidence="8" id="KW-1185">Reference proteome</keyword>
<organism evidence="7 8">
    <name type="scientific">Dreissena polymorpha</name>
    <name type="common">Zebra mussel</name>
    <name type="synonym">Mytilus polymorpha</name>
    <dbReference type="NCBI Taxonomy" id="45954"/>
    <lineage>
        <taxon>Eukaryota</taxon>
        <taxon>Metazoa</taxon>
        <taxon>Spiralia</taxon>
        <taxon>Lophotrochozoa</taxon>
        <taxon>Mollusca</taxon>
        <taxon>Bivalvia</taxon>
        <taxon>Autobranchia</taxon>
        <taxon>Heteroconchia</taxon>
        <taxon>Euheterodonta</taxon>
        <taxon>Imparidentia</taxon>
        <taxon>Neoheterodontei</taxon>
        <taxon>Myida</taxon>
        <taxon>Dreissenoidea</taxon>
        <taxon>Dreissenidae</taxon>
        <taxon>Dreissena</taxon>
    </lineage>
</organism>
<evidence type="ECO:0000313" key="8">
    <source>
        <dbReference type="Proteomes" id="UP000828390"/>
    </source>
</evidence>
<evidence type="ECO:0000256" key="4">
    <source>
        <dbReference type="PROSITE-ProRule" id="PRU00125"/>
    </source>
</evidence>
<dbReference type="SUPFAM" id="SSF57716">
    <property type="entry name" value="Glucocorticoid receptor-like (DNA-binding domain)"/>
    <property type="match status" value="1"/>
</dbReference>
<feature type="compositionally biased region" description="Low complexity" evidence="5">
    <location>
        <begin position="256"/>
        <end position="281"/>
    </location>
</feature>
<reference evidence="7" key="1">
    <citation type="journal article" date="2019" name="bioRxiv">
        <title>The Genome of the Zebra Mussel, Dreissena polymorpha: A Resource for Invasive Species Research.</title>
        <authorList>
            <person name="McCartney M.A."/>
            <person name="Auch B."/>
            <person name="Kono T."/>
            <person name="Mallez S."/>
            <person name="Zhang Y."/>
            <person name="Obille A."/>
            <person name="Becker A."/>
            <person name="Abrahante J.E."/>
            <person name="Garbe J."/>
            <person name="Badalamenti J.P."/>
            <person name="Herman A."/>
            <person name="Mangelson H."/>
            <person name="Liachko I."/>
            <person name="Sullivan S."/>
            <person name="Sone E.D."/>
            <person name="Koren S."/>
            <person name="Silverstein K.A.T."/>
            <person name="Beckman K.B."/>
            <person name="Gohl D.M."/>
        </authorList>
    </citation>
    <scope>NUCLEOTIDE SEQUENCE</scope>
    <source>
        <strain evidence="7">Duluth1</strain>
        <tissue evidence="7">Whole animal</tissue>
    </source>
</reference>
<sequence>MDPNRNFYSNMDLSSSGDFQSPLNMQSIQNMTPEQIMLLKQINAQKIQALQMQLAQTNLQTSNAGLPGLDPYVSNFQASSMSPPASVYAPMGHMYRSHVPSNDQGHVYSMMPTTAAMPLLGSPITHVPVNSPLNVSINGPVPMTQNVPSSVVSEDYNHMAYPNTSMNINTMTNHSHNQTTRFNNVPDSLPLHNVNRPKDSSFSSSNYSSSAASTPQDSPGVPKKPSHPTDVPNGSRYAGERPRQRVSSPPPIKPPSRQSSTSSASIPGSPGSSGPMSPDGGIWADLSEQLSPNGSPRKMNGDARQAQIKNKPLKMETRYPQDKCYTCLKKVYPMEKLGPVKGVVYHKTCFKCKNCNTNLTLKNFTHSQIDSFDLSVYCKSHQPLSSEKGTKLDTQSFEIKSALQAPKKDVIAGEASKVPVHTYSYDVMCRQIEHARTAPVADLKSGVKARSNAWDKTNRDQYTEFPSSVVKHDTPVAEYHEDEYNRYKIETEPDYT</sequence>
<dbReference type="SMART" id="SM00132">
    <property type="entry name" value="LIM"/>
    <property type="match status" value="1"/>
</dbReference>
<keyword evidence="1 4" id="KW-0479">Metal-binding</keyword>
<dbReference type="CDD" id="cd09358">
    <property type="entry name" value="LIM_Mical_like"/>
    <property type="match status" value="1"/>
</dbReference>
<keyword evidence="3 4" id="KW-0440">LIM domain</keyword>
<evidence type="ECO:0000256" key="5">
    <source>
        <dbReference type="SAM" id="MobiDB-lite"/>
    </source>
</evidence>
<feature type="domain" description="LIM zinc-binding" evidence="6">
    <location>
        <begin position="322"/>
        <end position="388"/>
    </location>
</feature>
<dbReference type="EMBL" id="JAIWYP010000005">
    <property type="protein sequence ID" value="KAH3819773.1"/>
    <property type="molecule type" value="Genomic_DNA"/>
</dbReference>
<evidence type="ECO:0000313" key="7">
    <source>
        <dbReference type="EMBL" id="KAH3819773.1"/>
    </source>
</evidence>
<keyword evidence="2 4" id="KW-0862">Zinc</keyword>
<dbReference type="PANTHER" id="PTHR24206">
    <property type="entry name" value="OS06G0237300 PROTEIN"/>
    <property type="match status" value="1"/>
</dbReference>
<dbReference type="AlphaFoldDB" id="A0A9D4GMW3"/>